<comment type="caution">
    <text evidence="13">The sequence shown here is derived from an EMBL/GenBank/DDBJ whole genome shotgun (WGS) entry which is preliminary data.</text>
</comment>
<dbReference type="PANTHER" id="PTHR28285">
    <property type="entry name" value="PROTEIN BIG1"/>
    <property type="match status" value="1"/>
</dbReference>
<dbReference type="InterPro" id="IPR037654">
    <property type="entry name" value="Big1"/>
</dbReference>
<dbReference type="GO" id="GO:0071555">
    <property type="term" value="P:cell wall organization"/>
    <property type="evidence" value="ECO:0007669"/>
    <property type="project" value="UniProtKB-KW"/>
</dbReference>
<comment type="similarity">
    <text evidence="2">Belongs to the BIG1 family.</text>
</comment>
<dbReference type="PANTHER" id="PTHR28285:SF1">
    <property type="entry name" value="PROTEIN BIG1"/>
    <property type="match status" value="1"/>
</dbReference>
<dbReference type="Proteomes" id="UP000750334">
    <property type="component" value="Unassembled WGS sequence"/>
</dbReference>
<feature type="signal peptide" evidence="12">
    <location>
        <begin position="1"/>
        <end position="21"/>
    </location>
</feature>
<accession>A0A9P7B5W5</accession>
<evidence type="ECO:0000256" key="6">
    <source>
        <dbReference type="ARBA" id="ARBA00022824"/>
    </source>
</evidence>
<evidence type="ECO:0000256" key="11">
    <source>
        <dbReference type="SAM" id="Phobius"/>
    </source>
</evidence>
<feature type="transmembrane region" description="Helical" evidence="11">
    <location>
        <begin position="274"/>
        <end position="295"/>
    </location>
</feature>
<evidence type="ECO:0000256" key="5">
    <source>
        <dbReference type="ARBA" id="ARBA00022729"/>
    </source>
</evidence>
<feature type="region of interest" description="Disordered" evidence="10">
    <location>
        <begin position="306"/>
        <end position="329"/>
    </location>
</feature>
<evidence type="ECO:0000313" key="13">
    <source>
        <dbReference type="EMBL" id="KAG0661377.1"/>
    </source>
</evidence>
<evidence type="ECO:0000256" key="12">
    <source>
        <dbReference type="SAM" id="SignalP"/>
    </source>
</evidence>
<organism evidence="13 14">
    <name type="scientific">Maudiozyma exigua</name>
    <name type="common">Yeast</name>
    <name type="synonym">Kazachstania exigua</name>
    <dbReference type="NCBI Taxonomy" id="34358"/>
    <lineage>
        <taxon>Eukaryota</taxon>
        <taxon>Fungi</taxon>
        <taxon>Dikarya</taxon>
        <taxon>Ascomycota</taxon>
        <taxon>Saccharomycotina</taxon>
        <taxon>Saccharomycetes</taxon>
        <taxon>Saccharomycetales</taxon>
        <taxon>Saccharomycetaceae</taxon>
        <taxon>Maudiozyma</taxon>
    </lineage>
</organism>
<evidence type="ECO:0000313" key="14">
    <source>
        <dbReference type="Proteomes" id="UP000750334"/>
    </source>
</evidence>
<evidence type="ECO:0000256" key="1">
    <source>
        <dbReference type="ARBA" id="ARBA00004115"/>
    </source>
</evidence>
<dbReference type="GO" id="GO:0006078">
    <property type="term" value="P:(1-&gt;6)-beta-D-glucan biosynthetic process"/>
    <property type="evidence" value="ECO:0007669"/>
    <property type="project" value="TreeGrafter"/>
</dbReference>
<keyword evidence="14" id="KW-1185">Reference proteome</keyword>
<keyword evidence="7 11" id="KW-1133">Transmembrane helix</keyword>
<evidence type="ECO:0000256" key="10">
    <source>
        <dbReference type="SAM" id="MobiDB-lite"/>
    </source>
</evidence>
<feature type="chain" id="PRO_5040189366" description="Protein BIG1" evidence="12">
    <location>
        <begin position="22"/>
        <end position="350"/>
    </location>
</feature>
<feature type="compositionally biased region" description="Basic and acidic residues" evidence="10">
    <location>
        <begin position="314"/>
        <end position="329"/>
    </location>
</feature>
<reference evidence="13 14" key="1">
    <citation type="submission" date="2020-11" db="EMBL/GenBank/DDBJ databases">
        <title>Kefir isolates.</title>
        <authorList>
            <person name="Marcisauskas S."/>
            <person name="Kim Y."/>
            <person name="Blasche S."/>
        </authorList>
    </citation>
    <scope>NUCLEOTIDE SEQUENCE [LARGE SCALE GENOMIC DNA]</scope>
    <source>
        <strain evidence="13 14">OG2</strain>
    </source>
</reference>
<proteinExistence type="inferred from homology"/>
<gene>
    <name evidence="13" type="primary">BIG1</name>
    <name evidence="13" type="ORF">C6P45_001391</name>
</gene>
<evidence type="ECO:0000256" key="9">
    <source>
        <dbReference type="ARBA" id="ARBA00023316"/>
    </source>
</evidence>
<dbReference type="EMBL" id="PUHR01000161">
    <property type="protein sequence ID" value="KAG0661377.1"/>
    <property type="molecule type" value="Genomic_DNA"/>
</dbReference>
<keyword evidence="8 11" id="KW-0472">Membrane</keyword>
<dbReference type="OrthoDB" id="9985059at2759"/>
<evidence type="ECO:0000256" key="2">
    <source>
        <dbReference type="ARBA" id="ARBA00008203"/>
    </source>
</evidence>
<evidence type="ECO:0000256" key="7">
    <source>
        <dbReference type="ARBA" id="ARBA00022989"/>
    </source>
</evidence>
<dbReference type="GO" id="GO:0005789">
    <property type="term" value="C:endoplasmic reticulum membrane"/>
    <property type="evidence" value="ECO:0007669"/>
    <property type="project" value="UniProtKB-SubCell"/>
</dbReference>
<keyword evidence="4 11" id="KW-0812">Transmembrane</keyword>
<dbReference type="GO" id="GO:0009272">
    <property type="term" value="P:fungal-type cell wall biogenesis"/>
    <property type="evidence" value="ECO:0007669"/>
    <property type="project" value="TreeGrafter"/>
</dbReference>
<keyword evidence="5 12" id="KW-0732">Signal</keyword>
<protein>
    <recommendedName>
        <fullName evidence="3">Protein BIG1</fullName>
    </recommendedName>
</protein>
<name>A0A9P7B5W5_MAUEX</name>
<keyword evidence="6" id="KW-0256">Endoplasmic reticulum</keyword>
<evidence type="ECO:0000256" key="4">
    <source>
        <dbReference type="ARBA" id="ARBA00022692"/>
    </source>
</evidence>
<comment type="subcellular location">
    <subcellularLocation>
        <location evidence="1">Endoplasmic reticulum membrane</location>
        <topology evidence="1">Single-pass type I membrane protein</topology>
    </subcellularLocation>
</comment>
<keyword evidence="9" id="KW-0961">Cell wall biogenesis/degradation</keyword>
<evidence type="ECO:0000256" key="8">
    <source>
        <dbReference type="ARBA" id="ARBA00023136"/>
    </source>
</evidence>
<evidence type="ECO:0000256" key="3">
    <source>
        <dbReference type="ARBA" id="ARBA00022089"/>
    </source>
</evidence>
<sequence length="350" mass="40161">MHFRSIIPFFLFLSIIQHVFADENLVAQKSVPAILFSHKVSSGLLKYQTNYDPESIVPVESFKTIAQELIDHCNSDAYIFINVPGLRKLDLVEYGNDMKFLQRYINSSSTKLKFEQVKSLPETFITDLIEYIKDKCQFEGHIKLRGNNSDDFTTYIDSGRRVIEINYSPLPENETLRYDSILDLDSYIREILAQLPSPDQTFILTSLHPSPVPENDYDKMKMFPELFKNLEEVEKNNMLLDVAPMTIKYNPKYNGMEDVPAFSFDYEFFEENKSLLTCIIAALIGFGFLNIAGILGRNVSRTQTVQSTRQNNVTKEKGKVQKVDGKTHSKEVDCDRDLKGVNAEKTDVEN</sequence>
<dbReference type="AlphaFoldDB" id="A0A9P7B5W5"/>